<sequence length="63" mass="7343">MQRTSAAGRTTLPTRTRASERRIALPTRCLQPLKHHHEQQQRERETTGTTWRPNGHVFTAPQR</sequence>
<reference evidence="2 3" key="1">
    <citation type="submission" date="2018-01" db="EMBL/GenBank/DDBJ databases">
        <title>Complete genome sequence of Streptomyces lunaelactis MM109T, a Ferroverdin A producer isolated from cave moonmilk deposits.</title>
        <authorList>
            <person name="Naome A."/>
            <person name="Martinet L."/>
            <person name="Maciejewska M."/>
            <person name="Anderssen S."/>
            <person name="Adam D."/>
            <person name="Tenconi E."/>
            <person name="Deflandre B."/>
            <person name="Arguelles-Arias A."/>
            <person name="Calusinska M."/>
            <person name="Copieters W."/>
            <person name="Karim L."/>
            <person name="Hanikenne M."/>
            <person name="Baurain D."/>
            <person name="van Wezel G."/>
            <person name="Smargiasso N."/>
            <person name="de Pauw E."/>
            <person name="Delfosse P."/>
            <person name="Rigali S."/>
        </authorList>
    </citation>
    <scope>NUCLEOTIDE SEQUENCE [LARGE SCALE GENOMIC DNA]</scope>
    <source>
        <strain evidence="2 3">MM109</strain>
    </source>
</reference>
<feature type="compositionally biased region" description="Polar residues" evidence="1">
    <location>
        <begin position="1"/>
        <end position="16"/>
    </location>
</feature>
<feature type="region of interest" description="Disordered" evidence="1">
    <location>
        <begin position="1"/>
        <end position="63"/>
    </location>
</feature>
<evidence type="ECO:0008006" key="4">
    <source>
        <dbReference type="Google" id="ProtNLM"/>
    </source>
</evidence>
<keyword evidence="3" id="KW-1185">Reference proteome</keyword>
<dbReference type="GO" id="GO:0003677">
    <property type="term" value="F:DNA binding"/>
    <property type="evidence" value="ECO:0007669"/>
    <property type="project" value="InterPro"/>
</dbReference>
<evidence type="ECO:0000256" key="1">
    <source>
        <dbReference type="SAM" id="MobiDB-lite"/>
    </source>
</evidence>
<dbReference type="InterPro" id="IPR013762">
    <property type="entry name" value="Integrase-like_cat_sf"/>
</dbReference>
<evidence type="ECO:0000313" key="3">
    <source>
        <dbReference type="Proteomes" id="UP000244201"/>
    </source>
</evidence>
<evidence type="ECO:0000313" key="2">
    <source>
        <dbReference type="EMBL" id="AVZ76216.1"/>
    </source>
</evidence>
<dbReference type="GO" id="GO:0015074">
    <property type="term" value="P:DNA integration"/>
    <property type="evidence" value="ECO:0007669"/>
    <property type="project" value="InterPro"/>
</dbReference>
<dbReference type="Gene3D" id="1.10.443.10">
    <property type="entry name" value="Intergrase catalytic core"/>
    <property type="match status" value="1"/>
</dbReference>
<dbReference type="KEGG" id="slk:SLUN_32470"/>
<proteinExistence type="predicted"/>
<organism evidence="2 3">
    <name type="scientific">Streptomyces lunaelactis</name>
    <dbReference type="NCBI Taxonomy" id="1535768"/>
    <lineage>
        <taxon>Bacteria</taxon>
        <taxon>Bacillati</taxon>
        <taxon>Actinomycetota</taxon>
        <taxon>Actinomycetes</taxon>
        <taxon>Kitasatosporales</taxon>
        <taxon>Streptomycetaceae</taxon>
        <taxon>Streptomyces</taxon>
    </lineage>
</organism>
<dbReference type="EMBL" id="CP026304">
    <property type="protein sequence ID" value="AVZ76216.1"/>
    <property type="molecule type" value="Genomic_DNA"/>
</dbReference>
<gene>
    <name evidence="2" type="ORF">SLUN_32470</name>
</gene>
<accession>A0A2R4TAQ0</accession>
<dbReference type="Proteomes" id="UP000244201">
    <property type="component" value="Chromosome"/>
</dbReference>
<protein>
    <recommendedName>
        <fullName evidence="4">Integrase</fullName>
    </recommendedName>
</protein>
<name>A0A2R4TAQ0_9ACTN</name>
<dbReference type="AlphaFoldDB" id="A0A2R4TAQ0"/>
<dbReference type="GO" id="GO:0006310">
    <property type="term" value="P:DNA recombination"/>
    <property type="evidence" value="ECO:0007669"/>
    <property type="project" value="InterPro"/>
</dbReference>